<gene>
    <name evidence="1" type="ORF">V6N12_007941</name>
</gene>
<keyword evidence="2" id="KW-1185">Reference proteome</keyword>
<evidence type="ECO:0000313" key="2">
    <source>
        <dbReference type="Proteomes" id="UP001472677"/>
    </source>
</evidence>
<evidence type="ECO:0000313" key="1">
    <source>
        <dbReference type="EMBL" id="KAK8480065.1"/>
    </source>
</evidence>
<name>A0ABR1ZHW0_9ROSI</name>
<comment type="caution">
    <text evidence="1">The sequence shown here is derived from an EMBL/GenBank/DDBJ whole genome shotgun (WGS) entry which is preliminary data.</text>
</comment>
<proteinExistence type="predicted"/>
<sequence>MLTHQPVCEPSLNHSNGGAIQTVDRKGILLLCECEPTGRDLDGVSPTRTTISYNYMLCSNMESRSSTGLLNTTEFM</sequence>
<reference evidence="1 2" key="1">
    <citation type="journal article" date="2024" name="G3 (Bethesda)">
        <title>Genome assembly of Hibiscus sabdariffa L. provides insights into metabolisms of medicinal natural products.</title>
        <authorList>
            <person name="Kim T."/>
        </authorList>
    </citation>
    <scope>NUCLEOTIDE SEQUENCE [LARGE SCALE GENOMIC DNA]</scope>
    <source>
        <strain evidence="1">TK-2024</strain>
        <tissue evidence="1">Old leaves</tissue>
    </source>
</reference>
<dbReference type="Proteomes" id="UP001472677">
    <property type="component" value="Unassembled WGS sequence"/>
</dbReference>
<accession>A0ABR1ZHW0</accession>
<organism evidence="1 2">
    <name type="scientific">Hibiscus sabdariffa</name>
    <name type="common">roselle</name>
    <dbReference type="NCBI Taxonomy" id="183260"/>
    <lineage>
        <taxon>Eukaryota</taxon>
        <taxon>Viridiplantae</taxon>
        <taxon>Streptophyta</taxon>
        <taxon>Embryophyta</taxon>
        <taxon>Tracheophyta</taxon>
        <taxon>Spermatophyta</taxon>
        <taxon>Magnoliopsida</taxon>
        <taxon>eudicotyledons</taxon>
        <taxon>Gunneridae</taxon>
        <taxon>Pentapetalae</taxon>
        <taxon>rosids</taxon>
        <taxon>malvids</taxon>
        <taxon>Malvales</taxon>
        <taxon>Malvaceae</taxon>
        <taxon>Malvoideae</taxon>
        <taxon>Hibiscus</taxon>
    </lineage>
</organism>
<dbReference type="EMBL" id="JBBPBM010002141">
    <property type="protein sequence ID" value="KAK8480065.1"/>
    <property type="molecule type" value="Genomic_DNA"/>
</dbReference>
<protein>
    <submittedName>
        <fullName evidence="1">Uncharacterized protein</fullName>
    </submittedName>
</protein>